<accession>A0A177ARZ4</accession>
<proteinExistence type="predicted"/>
<protein>
    <submittedName>
        <fullName evidence="1">Uncharacterized protein</fullName>
    </submittedName>
</protein>
<gene>
    <name evidence="1" type="ORF">A3Q56_08000</name>
</gene>
<comment type="caution">
    <text evidence="1">The sequence shown here is derived from an EMBL/GenBank/DDBJ whole genome shotgun (WGS) entry which is preliminary data.</text>
</comment>
<keyword evidence="2" id="KW-1185">Reference proteome</keyword>
<evidence type="ECO:0000313" key="1">
    <source>
        <dbReference type="EMBL" id="OAF64292.1"/>
    </source>
</evidence>
<sequence length="92" mass="10816">MIENKKYLESVIDFVKSKRENILTYNEKLDILLIQAKIRLNNLEIKTKSSRGRKVNTVNPNIRTAFLLNRKYIVVDTWKTYSSEHCVKVAES</sequence>
<organism evidence="1 2">
    <name type="scientific">Intoshia linei</name>
    <dbReference type="NCBI Taxonomy" id="1819745"/>
    <lineage>
        <taxon>Eukaryota</taxon>
        <taxon>Metazoa</taxon>
        <taxon>Spiralia</taxon>
        <taxon>Lophotrochozoa</taxon>
        <taxon>Mesozoa</taxon>
        <taxon>Orthonectida</taxon>
        <taxon>Rhopaluridae</taxon>
        <taxon>Intoshia</taxon>
    </lineage>
</organism>
<dbReference type="AlphaFoldDB" id="A0A177ARZ4"/>
<dbReference type="EMBL" id="LWCA01001953">
    <property type="protein sequence ID" value="OAF64292.1"/>
    <property type="molecule type" value="Genomic_DNA"/>
</dbReference>
<evidence type="ECO:0000313" key="2">
    <source>
        <dbReference type="Proteomes" id="UP000078046"/>
    </source>
</evidence>
<name>A0A177ARZ4_9BILA</name>
<reference evidence="1 2" key="1">
    <citation type="submission" date="2016-04" db="EMBL/GenBank/DDBJ databases">
        <title>The genome of Intoshia linei affirms orthonectids as highly simplified spiralians.</title>
        <authorList>
            <person name="Mikhailov K.V."/>
            <person name="Slusarev G.S."/>
            <person name="Nikitin M.A."/>
            <person name="Logacheva M.D."/>
            <person name="Penin A."/>
            <person name="Aleoshin V."/>
            <person name="Panchin Y.V."/>
        </authorList>
    </citation>
    <scope>NUCLEOTIDE SEQUENCE [LARGE SCALE GENOMIC DNA]</scope>
    <source>
        <strain evidence="1">Intl2013</strain>
        <tissue evidence="1">Whole animal</tissue>
    </source>
</reference>
<dbReference type="Proteomes" id="UP000078046">
    <property type="component" value="Unassembled WGS sequence"/>
</dbReference>